<sequence>MHFTPPYTMPSSDAPLDNLLTSISEYAQAEAPDSSFLDNNDTISLGLNSDTFSPTPEIFIAPVDPPPQLGNTHSMITRSKDGIFKPKSSSMNGSPALLKKLLLLATQEEYDALIRNHTRTLVPLPPGRKAIGCKWLFKIKRNPDGCLQVPGCDFPETFSLVVKLATIHTILSITVTKQWSLRQVDVNNAFLNDDLIEEVFMLQPFDYVQTDLNKALYGLWQALKAWFNKLKAFLVFIGFVISKFNASLFIRITNEPGMYVLVYDDEIIITGDFFVEIDAFVHQLHIEFSLKDMGSLHSFLGVKVTISSICALYLCQGKYIVDLLDQYHMDKAKGIHKPMSTSCPLSKHVGTLLDDPSEYQSIAEALQYVVLTRPDITYVVNCICQFMHAPTNVHFIAIKHILRYLCTTIDFGLYIQPSKRLSPVRYIDAN</sequence>
<protein>
    <submittedName>
        <fullName evidence="2">Copia protein</fullName>
    </submittedName>
</protein>
<dbReference type="EMBL" id="SMMG02000009">
    <property type="protein sequence ID" value="KAA3462893.1"/>
    <property type="molecule type" value="Genomic_DNA"/>
</dbReference>
<feature type="domain" description="Reverse transcriptase Ty1/copia-type" evidence="1">
    <location>
        <begin position="116"/>
        <end position="339"/>
    </location>
</feature>
<dbReference type="SUPFAM" id="SSF56672">
    <property type="entry name" value="DNA/RNA polymerases"/>
    <property type="match status" value="1"/>
</dbReference>
<evidence type="ECO:0000259" key="1">
    <source>
        <dbReference type="Pfam" id="PF07727"/>
    </source>
</evidence>
<dbReference type="Proteomes" id="UP000325315">
    <property type="component" value="Unassembled WGS sequence"/>
</dbReference>
<organism evidence="2 3">
    <name type="scientific">Gossypium australe</name>
    <dbReference type="NCBI Taxonomy" id="47621"/>
    <lineage>
        <taxon>Eukaryota</taxon>
        <taxon>Viridiplantae</taxon>
        <taxon>Streptophyta</taxon>
        <taxon>Embryophyta</taxon>
        <taxon>Tracheophyta</taxon>
        <taxon>Spermatophyta</taxon>
        <taxon>Magnoliopsida</taxon>
        <taxon>eudicotyledons</taxon>
        <taxon>Gunneridae</taxon>
        <taxon>Pentapetalae</taxon>
        <taxon>rosids</taxon>
        <taxon>malvids</taxon>
        <taxon>Malvales</taxon>
        <taxon>Malvaceae</taxon>
        <taxon>Malvoideae</taxon>
        <taxon>Gossypium</taxon>
    </lineage>
</organism>
<gene>
    <name evidence="2" type="ORF">EPI10_029336</name>
</gene>
<keyword evidence="3" id="KW-1185">Reference proteome</keyword>
<dbReference type="PANTHER" id="PTHR11439:SF467">
    <property type="entry name" value="INTEGRASE CATALYTIC DOMAIN-CONTAINING PROTEIN"/>
    <property type="match status" value="1"/>
</dbReference>
<dbReference type="PANTHER" id="PTHR11439">
    <property type="entry name" value="GAG-POL-RELATED RETROTRANSPOSON"/>
    <property type="match status" value="1"/>
</dbReference>
<name>A0A5B6V1L9_9ROSI</name>
<reference evidence="3" key="1">
    <citation type="journal article" date="2019" name="Plant Biotechnol. J.">
        <title>Genome sequencing of the Australian wild diploid species Gossypium australe highlights disease resistance and delayed gland morphogenesis.</title>
        <authorList>
            <person name="Cai Y."/>
            <person name="Cai X."/>
            <person name="Wang Q."/>
            <person name="Wang P."/>
            <person name="Zhang Y."/>
            <person name="Cai C."/>
            <person name="Xu Y."/>
            <person name="Wang K."/>
            <person name="Zhou Z."/>
            <person name="Wang C."/>
            <person name="Geng S."/>
            <person name="Li B."/>
            <person name="Dong Q."/>
            <person name="Hou Y."/>
            <person name="Wang H."/>
            <person name="Ai P."/>
            <person name="Liu Z."/>
            <person name="Yi F."/>
            <person name="Sun M."/>
            <person name="An G."/>
            <person name="Cheng J."/>
            <person name="Zhang Y."/>
            <person name="Shi Q."/>
            <person name="Xie Y."/>
            <person name="Shi X."/>
            <person name="Chang Y."/>
            <person name="Huang F."/>
            <person name="Chen Y."/>
            <person name="Hong S."/>
            <person name="Mi L."/>
            <person name="Sun Q."/>
            <person name="Zhang L."/>
            <person name="Zhou B."/>
            <person name="Peng R."/>
            <person name="Zhang X."/>
            <person name="Liu F."/>
        </authorList>
    </citation>
    <scope>NUCLEOTIDE SEQUENCE [LARGE SCALE GENOMIC DNA]</scope>
    <source>
        <strain evidence="3">cv. PA1801</strain>
    </source>
</reference>
<dbReference type="OrthoDB" id="997331at2759"/>
<dbReference type="AlphaFoldDB" id="A0A5B6V1L9"/>
<accession>A0A5B6V1L9</accession>
<evidence type="ECO:0000313" key="2">
    <source>
        <dbReference type="EMBL" id="KAA3462893.1"/>
    </source>
</evidence>
<proteinExistence type="predicted"/>
<dbReference type="InterPro" id="IPR043502">
    <property type="entry name" value="DNA/RNA_pol_sf"/>
</dbReference>
<dbReference type="InterPro" id="IPR013103">
    <property type="entry name" value="RVT_2"/>
</dbReference>
<evidence type="ECO:0000313" key="3">
    <source>
        <dbReference type="Proteomes" id="UP000325315"/>
    </source>
</evidence>
<comment type="caution">
    <text evidence="2">The sequence shown here is derived from an EMBL/GenBank/DDBJ whole genome shotgun (WGS) entry which is preliminary data.</text>
</comment>
<dbReference type="Pfam" id="PF07727">
    <property type="entry name" value="RVT_2"/>
    <property type="match status" value="1"/>
</dbReference>